<dbReference type="CDD" id="cd12885">
    <property type="entry name" value="SPRY_RanBP_like"/>
    <property type="match status" value="1"/>
</dbReference>
<feature type="transmembrane region" description="Helical" evidence="1">
    <location>
        <begin position="6"/>
        <end position="25"/>
    </location>
</feature>
<accession>A0AAD4NYF8</accession>
<gene>
    <name evidence="3" type="ORF">C2S53_020920</name>
</gene>
<dbReference type="Proteomes" id="UP001190926">
    <property type="component" value="Unassembled WGS sequence"/>
</dbReference>
<dbReference type="PANTHER" id="PTHR44991">
    <property type="entry name" value="IMMUNOGLOBULIN SUPERFAMILY MEMBER 5"/>
    <property type="match status" value="1"/>
</dbReference>
<comment type="caution">
    <text evidence="3">The sequence shown here is derived from an EMBL/GenBank/DDBJ whole genome shotgun (WGS) entry which is preliminary data.</text>
</comment>
<keyword evidence="4" id="KW-1185">Reference proteome</keyword>
<dbReference type="SUPFAM" id="SSF49899">
    <property type="entry name" value="Concanavalin A-like lectins/glucanases"/>
    <property type="match status" value="1"/>
</dbReference>
<dbReference type="Pfam" id="PF00622">
    <property type="entry name" value="SPRY"/>
    <property type="match status" value="1"/>
</dbReference>
<keyword evidence="1" id="KW-0812">Transmembrane</keyword>
<feature type="domain" description="SPRY" evidence="2">
    <location>
        <begin position="233"/>
        <end position="323"/>
    </location>
</feature>
<dbReference type="InterPro" id="IPR003877">
    <property type="entry name" value="SPRY_dom"/>
</dbReference>
<reference evidence="3 4" key="1">
    <citation type="journal article" date="2021" name="Nat. Commun.">
        <title>Incipient diploidization of the medicinal plant Perilla within 10,000 years.</title>
        <authorList>
            <person name="Zhang Y."/>
            <person name="Shen Q."/>
            <person name="Leng L."/>
            <person name="Zhang D."/>
            <person name="Chen S."/>
            <person name="Shi Y."/>
            <person name="Ning Z."/>
            <person name="Chen S."/>
        </authorList>
    </citation>
    <scope>NUCLEOTIDE SEQUENCE [LARGE SCALE GENOMIC DNA]</scope>
    <source>
        <strain evidence="4">cv. PC099</strain>
    </source>
</reference>
<proteinExistence type="predicted"/>
<evidence type="ECO:0000313" key="3">
    <source>
        <dbReference type="EMBL" id="KAH6757192.1"/>
    </source>
</evidence>
<keyword evidence="1" id="KW-1133">Transmembrane helix</keyword>
<sequence>MITWLHITIISSFAVVIIVLVLLLIRKKCSKPTTPLDIVITDAERWADQNVEGINASNYTSTYNLVFRPRKLPFFSWADHPSLVAHAVENGWPRFCFMTSPSNCNETTNVEMSWEVFEESADHMQKIRLNQGLRKSTTTMMSPSPSGALSVIRTALPLPGPRFANVSFPQEAYFEINFLPNHEQVETSKLIRDIDSNKNHEEVKFGGKIQDCENEIVLAIGLIGGGHLPLKLPGSFQGSIGFNSTGSVYLDGMKLVEESKKEGWGREGNVIGCGYNPAQKKVFFTVNSKLVNEIRCKSEEFGHPLYPTIAANTHVTVAVNLGQSPFKFEAANSQRTPNPCFITTHNLPNSTTTTAPYYELDSKELFSMGRIDGKWKHRIVARSSHESVDSTAEYDLVSEADLFEIVV</sequence>
<dbReference type="InterPro" id="IPR013320">
    <property type="entry name" value="ConA-like_dom_sf"/>
</dbReference>
<evidence type="ECO:0000313" key="4">
    <source>
        <dbReference type="Proteomes" id="UP001190926"/>
    </source>
</evidence>
<dbReference type="EMBL" id="SDAM02029492">
    <property type="protein sequence ID" value="KAH6757192.1"/>
    <property type="molecule type" value="Genomic_DNA"/>
</dbReference>
<keyword evidence="1" id="KW-0472">Membrane</keyword>
<dbReference type="AlphaFoldDB" id="A0AAD4NYF8"/>
<dbReference type="PANTHER" id="PTHR44991:SF1">
    <property type="entry name" value="IMMUNOGLOBULIN SUPERFAMILY MEMBER 5"/>
    <property type="match status" value="1"/>
</dbReference>
<protein>
    <recommendedName>
        <fullName evidence="2">SPRY domain-containing protein</fullName>
    </recommendedName>
</protein>
<name>A0AAD4NYF8_PERFH</name>
<dbReference type="InterPro" id="IPR044736">
    <property type="entry name" value="Gid1/RanBPM/SPLA_SPRY"/>
</dbReference>
<dbReference type="Gene3D" id="2.60.120.920">
    <property type="match status" value="1"/>
</dbReference>
<organism evidence="3 4">
    <name type="scientific">Perilla frutescens var. hirtella</name>
    <name type="common">Perilla citriodora</name>
    <name type="synonym">Perilla setoyensis</name>
    <dbReference type="NCBI Taxonomy" id="608512"/>
    <lineage>
        <taxon>Eukaryota</taxon>
        <taxon>Viridiplantae</taxon>
        <taxon>Streptophyta</taxon>
        <taxon>Embryophyta</taxon>
        <taxon>Tracheophyta</taxon>
        <taxon>Spermatophyta</taxon>
        <taxon>Magnoliopsida</taxon>
        <taxon>eudicotyledons</taxon>
        <taxon>Gunneridae</taxon>
        <taxon>Pentapetalae</taxon>
        <taxon>asterids</taxon>
        <taxon>lamiids</taxon>
        <taxon>Lamiales</taxon>
        <taxon>Lamiaceae</taxon>
        <taxon>Nepetoideae</taxon>
        <taxon>Elsholtzieae</taxon>
        <taxon>Perilla</taxon>
    </lineage>
</organism>
<evidence type="ECO:0000256" key="1">
    <source>
        <dbReference type="SAM" id="Phobius"/>
    </source>
</evidence>
<dbReference type="InterPro" id="IPR043136">
    <property type="entry name" value="B30.2/SPRY_sf"/>
</dbReference>
<evidence type="ECO:0000259" key="2">
    <source>
        <dbReference type="Pfam" id="PF00622"/>
    </source>
</evidence>